<dbReference type="RefSeq" id="WP_012201389.1">
    <property type="nucleotide sequence ID" value="NC_010001.1"/>
</dbReference>
<proteinExistence type="predicted"/>
<dbReference type="InterPro" id="IPR000326">
    <property type="entry name" value="PAP2/HPO"/>
</dbReference>
<keyword evidence="2" id="KW-1003">Cell membrane</keyword>
<dbReference type="InterPro" id="IPR036938">
    <property type="entry name" value="PAP2/HPO_sf"/>
</dbReference>
<dbReference type="OrthoDB" id="9789113at2"/>
<evidence type="ECO:0000256" key="3">
    <source>
        <dbReference type="ARBA" id="ARBA00022692"/>
    </source>
</evidence>
<dbReference type="KEGG" id="cpy:Cphy_3387"/>
<keyword evidence="6 7" id="KW-0472">Membrane</keyword>
<dbReference type="GO" id="GO:0016787">
    <property type="term" value="F:hydrolase activity"/>
    <property type="evidence" value="ECO:0007669"/>
    <property type="project" value="UniProtKB-KW"/>
</dbReference>
<feature type="transmembrane region" description="Helical" evidence="7">
    <location>
        <begin position="25"/>
        <end position="49"/>
    </location>
</feature>
<dbReference type="CDD" id="cd01610">
    <property type="entry name" value="PAP2_like"/>
    <property type="match status" value="1"/>
</dbReference>
<dbReference type="eggNOG" id="COG0671">
    <property type="taxonomic scope" value="Bacteria"/>
</dbReference>
<evidence type="ECO:0000256" key="1">
    <source>
        <dbReference type="ARBA" id="ARBA00004651"/>
    </source>
</evidence>
<dbReference type="Pfam" id="PF01569">
    <property type="entry name" value="PAP2"/>
    <property type="match status" value="1"/>
</dbReference>
<reference evidence="10" key="1">
    <citation type="submission" date="2007-11" db="EMBL/GenBank/DDBJ databases">
        <title>Complete genome sequence of Clostridium phytofermentans ISDg.</title>
        <authorList>
            <person name="Leschine S.B."/>
            <person name="Warnick T.A."/>
            <person name="Blanchard J.L."/>
            <person name="Schnell D.J."/>
            <person name="Petit E.L."/>
            <person name="LaTouf W.G."/>
            <person name="Copeland A."/>
            <person name="Lucas S."/>
            <person name="Lapidus A."/>
            <person name="Barry K."/>
            <person name="Glavina del Rio T."/>
            <person name="Dalin E."/>
            <person name="Tice H."/>
            <person name="Pitluck S."/>
            <person name="Kiss H."/>
            <person name="Brettin T."/>
            <person name="Bruce D."/>
            <person name="Detter J.C."/>
            <person name="Han C."/>
            <person name="Kuske C."/>
            <person name="Schmutz J."/>
            <person name="Larimer F."/>
            <person name="Land M."/>
            <person name="Hauser L."/>
            <person name="Kyrpides N."/>
            <person name="Kim E.A."/>
            <person name="Richardson P."/>
        </authorList>
    </citation>
    <scope>NUCLEOTIDE SEQUENCE [LARGE SCALE GENOMIC DNA]</scope>
    <source>
        <strain evidence="10">ATCC 700394 / DSM 18823 / ISDg</strain>
    </source>
</reference>
<dbReference type="STRING" id="357809.Cphy_3387"/>
<dbReference type="GO" id="GO:0005886">
    <property type="term" value="C:plasma membrane"/>
    <property type="evidence" value="ECO:0007669"/>
    <property type="project" value="UniProtKB-SubCell"/>
</dbReference>
<keyword evidence="4" id="KW-0378">Hydrolase</keyword>
<evidence type="ECO:0000313" key="10">
    <source>
        <dbReference type="Proteomes" id="UP000000370"/>
    </source>
</evidence>
<dbReference type="Proteomes" id="UP000000370">
    <property type="component" value="Chromosome"/>
</dbReference>
<dbReference type="HOGENOM" id="CLU_072573_10_3_9"/>
<dbReference type="EMBL" id="CP000885">
    <property type="protein sequence ID" value="ABX43740.1"/>
    <property type="molecule type" value="Genomic_DNA"/>
</dbReference>
<protein>
    <submittedName>
        <fullName evidence="9">Phosphoesterase PA-phosphatase related</fullName>
    </submittedName>
</protein>
<evidence type="ECO:0000259" key="8">
    <source>
        <dbReference type="SMART" id="SM00014"/>
    </source>
</evidence>
<keyword evidence="3 7" id="KW-0812">Transmembrane</keyword>
<keyword evidence="10" id="KW-1185">Reference proteome</keyword>
<comment type="subcellular location">
    <subcellularLocation>
        <location evidence="1">Cell membrane</location>
        <topology evidence="1">Multi-pass membrane protein</topology>
    </subcellularLocation>
</comment>
<dbReference type="PANTHER" id="PTHR14969">
    <property type="entry name" value="SPHINGOSINE-1-PHOSPHATE PHOSPHOHYDROLASE"/>
    <property type="match status" value="1"/>
</dbReference>
<feature type="transmembrane region" description="Helical" evidence="7">
    <location>
        <begin position="150"/>
        <end position="167"/>
    </location>
</feature>
<evidence type="ECO:0000256" key="2">
    <source>
        <dbReference type="ARBA" id="ARBA00022475"/>
    </source>
</evidence>
<dbReference type="PANTHER" id="PTHR14969:SF62">
    <property type="entry name" value="DECAPRENYLPHOSPHORYL-5-PHOSPHORIBOSE PHOSPHATASE RV3807C-RELATED"/>
    <property type="match status" value="1"/>
</dbReference>
<evidence type="ECO:0000313" key="9">
    <source>
        <dbReference type="EMBL" id="ABX43740.1"/>
    </source>
</evidence>
<accession>A9KTB0</accession>
<dbReference type="AlphaFoldDB" id="A9KTB0"/>
<evidence type="ECO:0000256" key="4">
    <source>
        <dbReference type="ARBA" id="ARBA00022801"/>
    </source>
</evidence>
<sequence>MKNCTRIDEKLLFQLFKKRSNTMDWFMCFITSLGNCSMIWLAFSLFYWIYGDRQVTKAILLSLLLTIIGNNLIIKSLCMRKRPCDKYKDIKMLIKRPIGSSFPSGHAATSFACATAIVAYDLRIGSIALILATLIAISRVYLFVHFPSDVLAGILSGITFGLIGIRIL</sequence>
<evidence type="ECO:0000256" key="5">
    <source>
        <dbReference type="ARBA" id="ARBA00022989"/>
    </source>
</evidence>
<feature type="transmembrane region" description="Helical" evidence="7">
    <location>
        <begin position="124"/>
        <end position="144"/>
    </location>
</feature>
<gene>
    <name evidence="9" type="ordered locus">Cphy_3387</name>
</gene>
<evidence type="ECO:0000256" key="6">
    <source>
        <dbReference type="ARBA" id="ARBA00023136"/>
    </source>
</evidence>
<feature type="transmembrane region" description="Helical" evidence="7">
    <location>
        <begin position="55"/>
        <end position="73"/>
    </location>
</feature>
<dbReference type="Gene3D" id="1.20.144.10">
    <property type="entry name" value="Phosphatidic acid phosphatase type 2/haloperoxidase"/>
    <property type="match status" value="1"/>
</dbReference>
<dbReference type="SUPFAM" id="SSF48317">
    <property type="entry name" value="Acid phosphatase/Vanadium-dependent haloperoxidase"/>
    <property type="match status" value="1"/>
</dbReference>
<feature type="domain" description="Phosphatidic acid phosphatase type 2/haloperoxidase" evidence="8">
    <location>
        <begin position="59"/>
        <end position="165"/>
    </location>
</feature>
<organism evidence="9 10">
    <name type="scientific">Lachnoclostridium phytofermentans (strain ATCC 700394 / DSM 18823 / ISDg)</name>
    <name type="common">Clostridium phytofermentans</name>
    <dbReference type="NCBI Taxonomy" id="357809"/>
    <lineage>
        <taxon>Bacteria</taxon>
        <taxon>Bacillati</taxon>
        <taxon>Bacillota</taxon>
        <taxon>Clostridia</taxon>
        <taxon>Lachnospirales</taxon>
        <taxon>Lachnospiraceae</taxon>
    </lineage>
</organism>
<name>A9KTB0_LACP7</name>
<evidence type="ECO:0000256" key="7">
    <source>
        <dbReference type="SAM" id="Phobius"/>
    </source>
</evidence>
<dbReference type="SMART" id="SM00014">
    <property type="entry name" value="acidPPc"/>
    <property type="match status" value="1"/>
</dbReference>
<keyword evidence="5 7" id="KW-1133">Transmembrane helix</keyword>